<accession>A0AAV3TDA3</accession>
<evidence type="ECO:0000256" key="2">
    <source>
        <dbReference type="ARBA" id="ARBA00001946"/>
    </source>
</evidence>
<evidence type="ECO:0000256" key="1">
    <source>
        <dbReference type="ARBA" id="ARBA00000012"/>
    </source>
</evidence>
<sequence>MRTVDAAGLGIGDDHPPRIMGVLNVSEESPYDPSVYDDPGEAAAYVDEELIDEGADIVDVGLESANKRLDVLTAEEELARLHVALETIESVSGDAVFSIETRYAEVARAALEGGFDMVNDVCGFADPEMPELCREYDVAVAKMASPPDLSRPGAISDVDWAERKSPEWAERADYVDRLYESLKQNGLTDKTIVDPAFGGWSESKTLAEDRETFERLREFRGLGQPMLVSINRKNFLGEIVGRDTDERLPVSLAATSMAVERGARVIRTHDVAETRDAAMIGDRFSEELASASVGGVSVAELDVHTTDEARRHLDRIGVDGRQADAVGARAFEVEGLDAAGRERLLAAAEDAGALAVPGDRAILLAGSIEALRRVASLIDAGTGQETRKSGESIGESLSVALDELLQ</sequence>
<dbReference type="RefSeq" id="WP_343774869.1">
    <property type="nucleotide sequence ID" value="NZ_BAAADV010000007.1"/>
</dbReference>
<dbReference type="InterPro" id="IPR006390">
    <property type="entry name" value="DHP_synth_dom"/>
</dbReference>
<evidence type="ECO:0000259" key="9">
    <source>
        <dbReference type="PROSITE" id="PS50972"/>
    </source>
</evidence>
<reference evidence="10 11" key="1">
    <citation type="journal article" date="2019" name="Int. J. Syst. Evol. Microbiol.">
        <title>The Global Catalogue of Microorganisms (GCM) 10K type strain sequencing project: providing services to taxonomists for standard genome sequencing and annotation.</title>
        <authorList>
            <consortium name="The Broad Institute Genomics Platform"/>
            <consortium name="The Broad Institute Genome Sequencing Center for Infectious Disease"/>
            <person name="Wu L."/>
            <person name="Ma J."/>
        </authorList>
    </citation>
    <scope>NUCLEOTIDE SEQUENCE [LARGE SCALE GENOMIC DNA]</scope>
    <source>
        <strain evidence="10 11">JCM 16328</strain>
    </source>
</reference>
<dbReference type="GO" id="GO:0004156">
    <property type="term" value="F:dihydropteroate synthase activity"/>
    <property type="evidence" value="ECO:0007669"/>
    <property type="project" value="UniProtKB-EC"/>
</dbReference>
<dbReference type="EC" id="2.5.1.15" evidence="4"/>
<organism evidence="10 11">
    <name type="scientific">Natronoarchaeum mannanilyticum</name>
    <dbReference type="NCBI Taxonomy" id="926360"/>
    <lineage>
        <taxon>Archaea</taxon>
        <taxon>Methanobacteriati</taxon>
        <taxon>Methanobacteriota</taxon>
        <taxon>Stenosarchaea group</taxon>
        <taxon>Halobacteria</taxon>
        <taxon>Halobacteriales</taxon>
        <taxon>Natronoarchaeaceae</taxon>
    </lineage>
</organism>
<dbReference type="PANTHER" id="PTHR20941">
    <property type="entry name" value="FOLATE SYNTHESIS PROTEINS"/>
    <property type="match status" value="1"/>
</dbReference>
<comment type="cofactor">
    <cofactor evidence="2">
        <name>Mg(2+)</name>
        <dbReference type="ChEBI" id="CHEBI:18420"/>
    </cofactor>
</comment>
<keyword evidence="6" id="KW-0479">Metal-binding</keyword>
<dbReference type="PANTHER" id="PTHR20941:SF1">
    <property type="entry name" value="FOLIC ACID SYNTHESIS PROTEIN FOL1"/>
    <property type="match status" value="1"/>
</dbReference>
<dbReference type="PROSITE" id="PS50972">
    <property type="entry name" value="PTERIN_BINDING"/>
    <property type="match status" value="1"/>
</dbReference>
<gene>
    <name evidence="10" type="ORF">GCM10009020_29990</name>
</gene>
<dbReference type="NCBIfam" id="TIGR01496">
    <property type="entry name" value="DHPS"/>
    <property type="match status" value="1"/>
</dbReference>
<dbReference type="InterPro" id="IPR000489">
    <property type="entry name" value="Pterin-binding_dom"/>
</dbReference>
<evidence type="ECO:0000256" key="4">
    <source>
        <dbReference type="ARBA" id="ARBA00012458"/>
    </source>
</evidence>
<dbReference type="Proteomes" id="UP001500420">
    <property type="component" value="Unassembled WGS sequence"/>
</dbReference>
<dbReference type="EMBL" id="BAAADV010000007">
    <property type="protein sequence ID" value="GAA0679444.1"/>
    <property type="molecule type" value="Genomic_DNA"/>
</dbReference>
<comment type="catalytic activity">
    <reaction evidence="1">
        <text>(7,8-dihydropterin-6-yl)methyl diphosphate + 4-aminobenzoate = 7,8-dihydropteroate + diphosphate</text>
        <dbReference type="Rhea" id="RHEA:19949"/>
        <dbReference type="ChEBI" id="CHEBI:17836"/>
        <dbReference type="ChEBI" id="CHEBI:17839"/>
        <dbReference type="ChEBI" id="CHEBI:33019"/>
        <dbReference type="ChEBI" id="CHEBI:72950"/>
        <dbReference type="EC" id="2.5.1.15"/>
    </reaction>
</comment>
<dbReference type="GO" id="GO:0046656">
    <property type="term" value="P:folic acid biosynthetic process"/>
    <property type="evidence" value="ECO:0007669"/>
    <property type="project" value="UniProtKB-KW"/>
</dbReference>
<dbReference type="SUPFAM" id="SSF51717">
    <property type="entry name" value="Dihydropteroate synthetase-like"/>
    <property type="match status" value="1"/>
</dbReference>
<name>A0AAV3TDA3_9EURY</name>
<dbReference type="GO" id="GO:0046654">
    <property type="term" value="P:tetrahydrofolate biosynthetic process"/>
    <property type="evidence" value="ECO:0007669"/>
    <property type="project" value="TreeGrafter"/>
</dbReference>
<evidence type="ECO:0000256" key="6">
    <source>
        <dbReference type="ARBA" id="ARBA00022723"/>
    </source>
</evidence>
<dbReference type="InterPro" id="IPR011005">
    <property type="entry name" value="Dihydropteroate_synth-like_sf"/>
</dbReference>
<evidence type="ECO:0000256" key="7">
    <source>
        <dbReference type="ARBA" id="ARBA00022842"/>
    </source>
</evidence>
<dbReference type="InterPro" id="IPR045031">
    <property type="entry name" value="DHP_synth-like"/>
</dbReference>
<dbReference type="AlphaFoldDB" id="A0AAV3TDA3"/>
<dbReference type="Gene3D" id="3.20.20.20">
    <property type="entry name" value="Dihydropteroate synthase-like"/>
    <property type="match status" value="1"/>
</dbReference>
<keyword evidence="7" id="KW-0460">Magnesium</keyword>
<evidence type="ECO:0000256" key="8">
    <source>
        <dbReference type="ARBA" id="ARBA00022909"/>
    </source>
</evidence>
<keyword evidence="8" id="KW-0289">Folate biosynthesis</keyword>
<evidence type="ECO:0000313" key="11">
    <source>
        <dbReference type="Proteomes" id="UP001500420"/>
    </source>
</evidence>
<feature type="domain" description="Pterin-binding" evidence="9">
    <location>
        <begin position="17"/>
        <end position="279"/>
    </location>
</feature>
<comment type="caution">
    <text evidence="10">The sequence shown here is derived from an EMBL/GenBank/DDBJ whole genome shotgun (WGS) entry which is preliminary data.</text>
</comment>
<dbReference type="Pfam" id="PF00809">
    <property type="entry name" value="Pterin_bind"/>
    <property type="match status" value="1"/>
</dbReference>
<keyword evidence="5" id="KW-0808">Transferase</keyword>
<dbReference type="GO" id="GO:0046872">
    <property type="term" value="F:metal ion binding"/>
    <property type="evidence" value="ECO:0007669"/>
    <property type="project" value="UniProtKB-KW"/>
</dbReference>
<keyword evidence="11" id="KW-1185">Reference proteome</keyword>
<evidence type="ECO:0000313" key="10">
    <source>
        <dbReference type="EMBL" id="GAA0679444.1"/>
    </source>
</evidence>
<comment type="pathway">
    <text evidence="3">Cofactor biosynthesis; tetrahydrofolate biosynthesis; 7,8-dihydrofolate from 2-amino-4-hydroxy-6-hydroxymethyl-7,8-dihydropteridine diphosphate and 4-aminobenzoate: step 1/2.</text>
</comment>
<protein>
    <recommendedName>
        <fullName evidence="4">dihydropteroate synthase</fullName>
        <ecNumber evidence="4">2.5.1.15</ecNumber>
    </recommendedName>
</protein>
<evidence type="ECO:0000256" key="3">
    <source>
        <dbReference type="ARBA" id="ARBA00004763"/>
    </source>
</evidence>
<proteinExistence type="predicted"/>
<evidence type="ECO:0000256" key="5">
    <source>
        <dbReference type="ARBA" id="ARBA00022679"/>
    </source>
</evidence>